<organism evidence="1 2">
    <name type="scientific">Vavraia culicis (isolate floridensis)</name>
    <name type="common">Microsporidian parasite</name>
    <dbReference type="NCBI Taxonomy" id="948595"/>
    <lineage>
        <taxon>Eukaryota</taxon>
        <taxon>Fungi</taxon>
        <taxon>Fungi incertae sedis</taxon>
        <taxon>Microsporidia</taxon>
        <taxon>Pleistophoridae</taxon>
        <taxon>Vavraia</taxon>
    </lineage>
</organism>
<dbReference type="AlphaFoldDB" id="L2GR60"/>
<reference evidence="2" key="1">
    <citation type="submission" date="2011-03" db="EMBL/GenBank/DDBJ databases">
        <title>The genome sequence of Vavraia culicis strain floridensis.</title>
        <authorList>
            <consortium name="The Broad Institute Genome Sequencing Platform"/>
            <person name="Cuomo C."/>
            <person name="Becnel J."/>
            <person name="Sanscrainte N."/>
            <person name="Young S.K."/>
            <person name="Zeng Q."/>
            <person name="Gargeya S."/>
            <person name="Fitzgerald M."/>
            <person name="Haas B."/>
            <person name="Abouelleil A."/>
            <person name="Alvarado L."/>
            <person name="Arachchi H.M."/>
            <person name="Berlin A."/>
            <person name="Chapman S.B."/>
            <person name="Gearin G."/>
            <person name="Goldberg J."/>
            <person name="Griggs A."/>
            <person name="Gujja S."/>
            <person name="Hansen M."/>
            <person name="Heiman D."/>
            <person name="Howarth C."/>
            <person name="Larimer J."/>
            <person name="Lui A."/>
            <person name="MacDonald P.J.P."/>
            <person name="McCowen C."/>
            <person name="Montmayeur A."/>
            <person name="Murphy C."/>
            <person name="Neiman D."/>
            <person name="Pearson M."/>
            <person name="Priest M."/>
            <person name="Roberts A."/>
            <person name="Saif S."/>
            <person name="Shea T."/>
            <person name="Sisk P."/>
            <person name="Stolte C."/>
            <person name="Sykes S."/>
            <person name="Wortman J."/>
            <person name="Nusbaum C."/>
            <person name="Birren B."/>
        </authorList>
    </citation>
    <scope>NUCLEOTIDE SEQUENCE [LARGE SCALE GENOMIC DNA]</scope>
    <source>
        <strain evidence="2">floridensis</strain>
    </source>
</reference>
<dbReference type="VEuPathDB" id="MicrosporidiaDB:VCUG_02381"/>
<keyword evidence="2" id="KW-1185">Reference proteome</keyword>
<dbReference type="RefSeq" id="XP_008075390.1">
    <property type="nucleotide sequence ID" value="XM_008077199.1"/>
</dbReference>
<sequence length="388" mass="45656">MDFHCYELFGWCTFILCAHNNPKSDNITNCAIKFVQISKSYLRSTEETDEVYDSLKMTTLQFQQYYRLVFSWYDTLCEVSKFKPSDSRLNILRALIKNVFASKSDTESKTFEECYANLKANSARFFIWTDFAGIRVEVENFFTIMHESLKFLSVIHLISLNTSVLEQNHYLYFESLKIGMLDAEKYLASNLSETKEIRYVSIERFDELFRILRDCKHMVTNLIFFFESRNSSLIRFMNNEPLARVDDLKSVMFPNNDNKAKKNDFLHPLLDPLPENDDIPTTSIVADKRIFGLDEKSFVIGDCNENKGNYKRCLGCLRPENMIGQMVWKRLQPDNSDEKRDEGVEKKFKPHNNYCWKCGHGFMFNRTGIWTPCGKDDIRVQEYLKCFE</sequence>
<accession>L2GR60</accession>
<dbReference type="GeneID" id="19880244"/>
<evidence type="ECO:0000313" key="2">
    <source>
        <dbReference type="Proteomes" id="UP000011081"/>
    </source>
</evidence>
<evidence type="ECO:0000313" key="1">
    <source>
        <dbReference type="EMBL" id="ELA46146.1"/>
    </source>
</evidence>
<proteinExistence type="predicted"/>
<protein>
    <submittedName>
        <fullName evidence="1">Uncharacterized protein</fullName>
    </submittedName>
</protein>
<dbReference type="InParanoid" id="L2GR60"/>
<dbReference type="HOGENOM" id="CLU_712122_0_0_1"/>
<dbReference type="EMBL" id="GL877461">
    <property type="protein sequence ID" value="ELA46146.1"/>
    <property type="molecule type" value="Genomic_DNA"/>
</dbReference>
<dbReference type="Proteomes" id="UP000011081">
    <property type="component" value="Unassembled WGS sequence"/>
</dbReference>
<name>L2GR60_VAVCU</name>
<gene>
    <name evidence="1" type="ORF">VCUG_02381</name>
</gene>